<comment type="caution">
    <text evidence="5">The sequence shown here is derived from an EMBL/GenBank/DDBJ whole genome shotgun (WGS) entry which is preliminary data.</text>
</comment>
<dbReference type="SMART" id="SM00382">
    <property type="entry name" value="AAA"/>
    <property type="match status" value="1"/>
</dbReference>
<dbReference type="SUPFAM" id="SSF52540">
    <property type="entry name" value="P-loop containing nucleoside triphosphate hydrolases"/>
    <property type="match status" value="1"/>
</dbReference>
<evidence type="ECO:0000256" key="1">
    <source>
        <dbReference type="ARBA" id="ARBA00022448"/>
    </source>
</evidence>
<feature type="domain" description="ABC transporter" evidence="4">
    <location>
        <begin position="5"/>
        <end position="237"/>
    </location>
</feature>
<organism evidence="5 6">
    <name type="scientific">Tamaricihabitans halophyticus</name>
    <dbReference type="NCBI Taxonomy" id="1262583"/>
    <lineage>
        <taxon>Bacteria</taxon>
        <taxon>Bacillati</taxon>
        <taxon>Actinomycetota</taxon>
        <taxon>Actinomycetes</taxon>
        <taxon>Pseudonocardiales</taxon>
        <taxon>Pseudonocardiaceae</taxon>
        <taxon>Tamaricihabitans</taxon>
    </lineage>
</organism>
<dbReference type="GO" id="GO:0016887">
    <property type="term" value="F:ATP hydrolysis activity"/>
    <property type="evidence" value="ECO:0007669"/>
    <property type="project" value="InterPro"/>
</dbReference>
<dbReference type="InterPro" id="IPR003593">
    <property type="entry name" value="AAA+_ATPase"/>
</dbReference>
<dbReference type="PROSITE" id="PS50893">
    <property type="entry name" value="ABC_TRANSPORTER_2"/>
    <property type="match status" value="1"/>
</dbReference>
<dbReference type="Proteomes" id="UP000294911">
    <property type="component" value="Unassembled WGS sequence"/>
</dbReference>
<dbReference type="EMBL" id="SLXQ01000011">
    <property type="protein sequence ID" value="TCP47835.1"/>
    <property type="molecule type" value="Genomic_DNA"/>
</dbReference>
<proteinExistence type="predicted"/>
<keyword evidence="2" id="KW-0547">Nucleotide-binding</keyword>
<dbReference type="AlphaFoldDB" id="A0A4R2QLF9"/>
<dbReference type="RefSeq" id="WP_132878979.1">
    <property type="nucleotide sequence ID" value="NZ_SLXQ01000011.1"/>
</dbReference>
<dbReference type="InterPro" id="IPR003439">
    <property type="entry name" value="ABC_transporter-like_ATP-bd"/>
</dbReference>
<evidence type="ECO:0000256" key="2">
    <source>
        <dbReference type="ARBA" id="ARBA00022741"/>
    </source>
</evidence>
<name>A0A4R2QLF9_9PSEU</name>
<dbReference type="GO" id="GO:0005524">
    <property type="term" value="F:ATP binding"/>
    <property type="evidence" value="ECO:0007669"/>
    <property type="project" value="UniProtKB-KW"/>
</dbReference>
<reference evidence="5 6" key="1">
    <citation type="submission" date="2019-03" db="EMBL/GenBank/DDBJ databases">
        <title>Genomic Encyclopedia of Type Strains, Phase IV (KMG-IV): sequencing the most valuable type-strain genomes for metagenomic binning, comparative biology and taxonomic classification.</title>
        <authorList>
            <person name="Goeker M."/>
        </authorList>
    </citation>
    <scope>NUCLEOTIDE SEQUENCE [LARGE SCALE GENOMIC DNA]</scope>
    <source>
        <strain evidence="5 6">DSM 45765</strain>
    </source>
</reference>
<dbReference type="OrthoDB" id="4533303at2"/>
<gene>
    <name evidence="5" type="ORF">EV191_11140</name>
</gene>
<keyword evidence="3 5" id="KW-0067">ATP-binding</keyword>
<keyword evidence="1" id="KW-0813">Transport</keyword>
<protein>
    <submittedName>
        <fullName evidence="5">NitT/TauT family transport system ATP-binding protein</fullName>
    </submittedName>
</protein>
<evidence type="ECO:0000259" key="4">
    <source>
        <dbReference type="PROSITE" id="PS50893"/>
    </source>
</evidence>
<dbReference type="Gene3D" id="3.40.50.300">
    <property type="entry name" value="P-loop containing nucleotide triphosphate hydrolases"/>
    <property type="match status" value="1"/>
</dbReference>
<keyword evidence="6" id="KW-1185">Reference proteome</keyword>
<dbReference type="PANTHER" id="PTHR42788">
    <property type="entry name" value="TAURINE IMPORT ATP-BINDING PROTEIN-RELATED"/>
    <property type="match status" value="1"/>
</dbReference>
<evidence type="ECO:0000313" key="5">
    <source>
        <dbReference type="EMBL" id="TCP47835.1"/>
    </source>
</evidence>
<evidence type="ECO:0000313" key="6">
    <source>
        <dbReference type="Proteomes" id="UP000294911"/>
    </source>
</evidence>
<dbReference type="PANTHER" id="PTHR42788:SF13">
    <property type="entry name" value="ALIPHATIC SULFONATES IMPORT ATP-BINDING PROTEIN SSUB"/>
    <property type="match status" value="1"/>
</dbReference>
<dbReference type="InterPro" id="IPR027417">
    <property type="entry name" value="P-loop_NTPase"/>
</dbReference>
<accession>A0A4R2QLF9</accession>
<dbReference type="PROSITE" id="PS00211">
    <property type="entry name" value="ABC_TRANSPORTER_1"/>
    <property type="match status" value="1"/>
</dbReference>
<dbReference type="InterPro" id="IPR017871">
    <property type="entry name" value="ABC_transporter-like_CS"/>
</dbReference>
<sequence>MEKGVYLRGVSKKFVTRQQETVDALSAVDLAVEPGEFISLLGPSGCGKSTLLKIVAGLLPPSGGSAWLDGHEIVEPSDSVSFVFQKPTLLRWRSIQDNVLLPLDVAGSRPKEAVEYAKELLALVKLSDFANAYPSELSGGMQQRAAIARSLVSHPDVLLMDEPFGALDEFTRETLNEEFIELWQREPKTVLFVTHSIAESVFMSDRIAVMGARPGRIIDEITVPFPRPRGAELRKSKEFFDLVARIRETFDLASESSAREVVAP</sequence>
<evidence type="ECO:0000256" key="3">
    <source>
        <dbReference type="ARBA" id="ARBA00022840"/>
    </source>
</evidence>
<dbReference type="CDD" id="cd03293">
    <property type="entry name" value="ABC_NrtD_SsuB_transporters"/>
    <property type="match status" value="1"/>
</dbReference>
<dbReference type="InterPro" id="IPR050166">
    <property type="entry name" value="ABC_transporter_ATP-bind"/>
</dbReference>
<dbReference type="Pfam" id="PF00005">
    <property type="entry name" value="ABC_tran"/>
    <property type="match status" value="1"/>
</dbReference>